<dbReference type="VEuPathDB" id="AmoebaDB:NfTy_063370"/>
<dbReference type="AlphaFoldDB" id="A0A6A5BQE0"/>
<keyword evidence="3" id="KW-1185">Reference proteome</keyword>
<dbReference type="OMA" id="MRDWVMP"/>
<dbReference type="VEuPathDB" id="AmoebaDB:FDP41_003919"/>
<feature type="region of interest" description="Disordered" evidence="1">
    <location>
        <begin position="1"/>
        <end position="21"/>
    </location>
</feature>
<feature type="compositionally biased region" description="Low complexity" evidence="1">
    <location>
        <begin position="1"/>
        <end position="15"/>
    </location>
</feature>
<evidence type="ECO:0000313" key="3">
    <source>
        <dbReference type="Proteomes" id="UP000444721"/>
    </source>
</evidence>
<protein>
    <submittedName>
        <fullName evidence="2">Uncharacterized protein</fullName>
    </submittedName>
</protein>
<dbReference type="EMBL" id="VFQX01000035">
    <property type="protein sequence ID" value="KAF0977266.1"/>
    <property type="molecule type" value="Genomic_DNA"/>
</dbReference>
<reference evidence="2 3" key="1">
    <citation type="journal article" date="2019" name="Sci. Rep.">
        <title>Nanopore sequencing improves the draft genome of the human pathogenic amoeba Naegleria fowleri.</title>
        <authorList>
            <person name="Liechti N."/>
            <person name="Schurch N."/>
            <person name="Bruggmann R."/>
            <person name="Wittwer M."/>
        </authorList>
    </citation>
    <scope>NUCLEOTIDE SEQUENCE [LARGE SCALE GENOMIC DNA]</scope>
    <source>
        <strain evidence="2 3">ATCC 30894</strain>
    </source>
</reference>
<dbReference type="RefSeq" id="XP_044561979.1">
    <property type="nucleotide sequence ID" value="XM_044707276.1"/>
</dbReference>
<organism evidence="2 3">
    <name type="scientific">Naegleria fowleri</name>
    <name type="common">Brain eating amoeba</name>
    <dbReference type="NCBI Taxonomy" id="5763"/>
    <lineage>
        <taxon>Eukaryota</taxon>
        <taxon>Discoba</taxon>
        <taxon>Heterolobosea</taxon>
        <taxon>Tetramitia</taxon>
        <taxon>Eutetramitia</taxon>
        <taxon>Vahlkampfiidae</taxon>
        <taxon>Naegleria</taxon>
    </lineage>
</organism>
<dbReference type="VEuPathDB" id="AmoebaDB:NF0047300"/>
<sequence>MSSSSSDQQQQQQQQPKSGVDFIRNLRQYTTQHTPTSYQFDQNTPPPEYLEIEEEGSNRILEQSMGNIGRAYIGCLGIGALHGAYRGIRYGQGGSVKIRINSILNQAGIRSVKLANSVAAGLIFYYLTDIGMFYFGKKTESEEEKKAREEKEATKNIAQLTSFNVSGTDNEKEEKGVDEYDEMKNSPVNAAFAGMLTGLLYVAPAPFAKVARGGLVGASLALANSIYIGRFDPFTPLENNTWMRDWVMPVYHKIAPERFTTLFREMKNPNGSKLYPKFETLISSRFSERIGFNTIPNEKEHNNNSNRE</sequence>
<comment type="caution">
    <text evidence="2">The sequence shown here is derived from an EMBL/GenBank/DDBJ whole genome shotgun (WGS) entry which is preliminary data.</text>
</comment>
<evidence type="ECO:0000256" key="1">
    <source>
        <dbReference type="SAM" id="MobiDB-lite"/>
    </source>
</evidence>
<name>A0A6A5BQE0_NAEFO</name>
<dbReference type="Proteomes" id="UP000444721">
    <property type="component" value="Unassembled WGS sequence"/>
</dbReference>
<dbReference type="OrthoDB" id="10257870at2759"/>
<evidence type="ECO:0000313" key="2">
    <source>
        <dbReference type="EMBL" id="KAF0977266.1"/>
    </source>
</evidence>
<dbReference type="GeneID" id="68111137"/>
<accession>A0A6A5BQE0</accession>
<gene>
    <name evidence="2" type="ORF">FDP41_003919</name>
</gene>
<proteinExistence type="predicted"/>